<dbReference type="InterPro" id="IPR051783">
    <property type="entry name" value="NAD(P)-dependent_oxidoreduct"/>
</dbReference>
<comment type="caution">
    <text evidence="2">The sequence shown here is derived from an EMBL/GenBank/DDBJ whole genome shotgun (WGS) entry which is preliminary data.</text>
</comment>
<dbReference type="Proteomes" id="UP001203607">
    <property type="component" value="Unassembled WGS sequence"/>
</dbReference>
<dbReference type="InterPro" id="IPR036291">
    <property type="entry name" value="NAD(P)-bd_dom_sf"/>
</dbReference>
<accession>A0ABT0PU94</accession>
<evidence type="ECO:0000313" key="3">
    <source>
        <dbReference type="Proteomes" id="UP001203607"/>
    </source>
</evidence>
<dbReference type="RefSeq" id="WP_249657733.1">
    <property type="nucleotide sequence ID" value="NZ_JAMFMA010000002.1"/>
</dbReference>
<dbReference type="SUPFAM" id="SSF51735">
    <property type="entry name" value="NAD(P)-binding Rossmann-fold domains"/>
    <property type="match status" value="1"/>
</dbReference>
<dbReference type="EMBL" id="JAMFMA010000002">
    <property type="protein sequence ID" value="MCL6274556.1"/>
    <property type="molecule type" value="Genomic_DNA"/>
</dbReference>
<dbReference type="PANTHER" id="PTHR48079:SF6">
    <property type="entry name" value="NAD(P)-BINDING DOMAIN-CONTAINING PROTEIN-RELATED"/>
    <property type="match status" value="1"/>
</dbReference>
<proteinExistence type="predicted"/>
<sequence>MTNNIGVLGCGWLGFPLAKKLVQLDYIVHGTTTSQTKIDVLSESGIIPYQISLTKTQIVGDIAHFLSQLDILIVNVPPRLRGAGQKENYVSKIQLLSKAVAKHGPSKLLFVSSTSVYGDVTGEVTEQTAPKPTTESGKQLLQSEDLIQSLEGLQTSIIRFGGLIGPNRNPVTMLSGRQGLKNGNDFINLIHLEDCIHMIITILTRNYWGEVFNGVYPDHPTKKEFYTLQAEKMGIPAPDYLPSQTLHSGKRVISKNFLDKYHKFNTPISE</sequence>
<name>A0ABT0PU94_9FLAO</name>
<feature type="domain" description="NAD-dependent epimerase/dehydratase" evidence="1">
    <location>
        <begin position="9"/>
        <end position="169"/>
    </location>
</feature>
<evidence type="ECO:0000313" key="2">
    <source>
        <dbReference type="EMBL" id="MCL6274556.1"/>
    </source>
</evidence>
<dbReference type="PANTHER" id="PTHR48079">
    <property type="entry name" value="PROTEIN YEEZ"/>
    <property type="match status" value="1"/>
</dbReference>
<reference evidence="2 3" key="1">
    <citation type="submission" date="2022-05" db="EMBL/GenBank/DDBJ databases">
        <authorList>
            <person name="Park J.-S."/>
        </authorList>
    </citation>
    <scope>NUCLEOTIDE SEQUENCE [LARGE SCALE GENOMIC DNA]</scope>
    <source>
        <strain evidence="2 3">2012CJ35-5</strain>
    </source>
</reference>
<dbReference type="Gene3D" id="3.40.50.720">
    <property type="entry name" value="NAD(P)-binding Rossmann-like Domain"/>
    <property type="match status" value="1"/>
</dbReference>
<organism evidence="2 3">
    <name type="scientific">Flagellimonas spongiicola</name>
    <dbReference type="NCBI Taxonomy" id="2942208"/>
    <lineage>
        <taxon>Bacteria</taxon>
        <taxon>Pseudomonadati</taxon>
        <taxon>Bacteroidota</taxon>
        <taxon>Flavobacteriia</taxon>
        <taxon>Flavobacteriales</taxon>
        <taxon>Flavobacteriaceae</taxon>
        <taxon>Flagellimonas</taxon>
    </lineage>
</organism>
<keyword evidence="3" id="KW-1185">Reference proteome</keyword>
<protein>
    <submittedName>
        <fullName evidence="2">SDR family oxidoreductase</fullName>
    </submittedName>
</protein>
<evidence type="ECO:0000259" key="1">
    <source>
        <dbReference type="Pfam" id="PF01370"/>
    </source>
</evidence>
<dbReference type="Pfam" id="PF01370">
    <property type="entry name" value="Epimerase"/>
    <property type="match status" value="1"/>
</dbReference>
<dbReference type="InterPro" id="IPR001509">
    <property type="entry name" value="Epimerase_deHydtase"/>
</dbReference>
<dbReference type="CDD" id="cd05266">
    <property type="entry name" value="SDR_a4"/>
    <property type="match status" value="1"/>
</dbReference>
<gene>
    <name evidence="2" type="ORF">M3P19_11085</name>
</gene>